<dbReference type="Proteomes" id="UP001283361">
    <property type="component" value="Unassembled WGS sequence"/>
</dbReference>
<evidence type="ECO:0000313" key="1">
    <source>
        <dbReference type="EMBL" id="KAK3755031.1"/>
    </source>
</evidence>
<dbReference type="AlphaFoldDB" id="A0AAE0YRL3"/>
<comment type="caution">
    <text evidence="1">The sequence shown here is derived from an EMBL/GenBank/DDBJ whole genome shotgun (WGS) entry which is preliminary data.</text>
</comment>
<keyword evidence="2" id="KW-1185">Reference proteome</keyword>
<proteinExistence type="predicted"/>
<protein>
    <submittedName>
        <fullName evidence="1">Uncharacterized protein</fullName>
    </submittedName>
</protein>
<accession>A0AAE0YRL3</accession>
<name>A0AAE0YRL3_9GAST</name>
<sequence>MSVWDSSPHTKRFDPLLENQQVFLSDVTDRSEKIHRQFLLTETKGPEQPHVETFKPQEKIKSDAQKQNHFKEEKKTGCRMIRAKENPPKARRQKVDGPKLRHITMEEALRRFQYKASSECVNKCPQATDDDSDLSYSSMCNFTAQARWTNALQQNGAEVMPFVDDDVYVYPYERKYLSYPKLPDSSYLPSARKSRVVLTAGVMRGKTSTATCRLGGSATARLDLVDEAGRPRTLGGDEV</sequence>
<organism evidence="1 2">
    <name type="scientific">Elysia crispata</name>
    <name type="common">lettuce slug</name>
    <dbReference type="NCBI Taxonomy" id="231223"/>
    <lineage>
        <taxon>Eukaryota</taxon>
        <taxon>Metazoa</taxon>
        <taxon>Spiralia</taxon>
        <taxon>Lophotrochozoa</taxon>
        <taxon>Mollusca</taxon>
        <taxon>Gastropoda</taxon>
        <taxon>Heterobranchia</taxon>
        <taxon>Euthyneura</taxon>
        <taxon>Panpulmonata</taxon>
        <taxon>Sacoglossa</taxon>
        <taxon>Placobranchoidea</taxon>
        <taxon>Plakobranchidae</taxon>
        <taxon>Elysia</taxon>
    </lineage>
</organism>
<dbReference type="EMBL" id="JAWDGP010005611">
    <property type="protein sequence ID" value="KAK3755031.1"/>
    <property type="molecule type" value="Genomic_DNA"/>
</dbReference>
<evidence type="ECO:0000313" key="2">
    <source>
        <dbReference type="Proteomes" id="UP001283361"/>
    </source>
</evidence>
<gene>
    <name evidence="1" type="ORF">RRG08_039310</name>
</gene>
<reference evidence="1" key="1">
    <citation type="journal article" date="2023" name="G3 (Bethesda)">
        <title>A reference genome for the long-term kleptoplast-retaining sea slug Elysia crispata morphotype clarki.</title>
        <authorList>
            <person name="Eastman K.E."/>
            <person name="Pendleton A.L."/>
            <person name="Shaikh M.A."/>
            <person name="Suttiyut T."/>
            <person name="Ogas R."/>
            <person name="Tomko P."/>
            <person name="Gavelis G."/>
            <person name="Widhalm J.R."/>
            <person name="Wisecaver J.H."/>
        </authorList>
    </citation>
    <scope>NUCLEOTIDE SEQUENCE</scope>
    <source>
        <strain evidence="1">ECLA1</strain>
    </source>
</reference>
<feature type="non-terminal residue" evidence="1">
    <location>
        <position position="1"/>
    </location>
</feature>